<proteinExistence type="inferred from homology"/>
<keyword evidence="8" id="KW-1185">Reference proteome</keyword>
<evidence type="ECO:0000256" key="2">
    <source>
        <dbReference type="ARBA" id="ARBA00022723"/>
    </source>
</evidence>
<feature type="binding site" evidence="5">
    <location>
        <position position="226"/>
    </location>
    <ligand>
        <name>(2E)-4-hydroxy-3-methylbut-2-enyl diphosphate</name>
        <dbReference type="ChEBI" id="CHEBI:128753"/>
    </ligand>
</feature>
<keyword evidence="2 5" id="KW-0479">Metal-binding</keyword>
<feature type="binding site" evidence="5">
    <location>
        <position position="226"/>
    </location>
    <ligand>
        <name>dimethylallyl diphosphate</name>
        <dbReference type="ChEBI" id="CHEBI:57623"/>
    </ligand>
</feature>
<feature type="binding site" evidence="5">
    <location>
        <position position="44"/>
    </location>
    <ligand>
        <name>isopentenyl diphosphate</name>
        <dbReference type="ChEBI" id="CHEBI:128769"/>
    </ligand>
</feature>
<name>A0ABW1NL75_9ACTN</name>
<dbReference type="Gene3D" id="3.40.1010.20">
    <property type="entry name" value="4-hydroxy-3-methylbut-2-enyl diphosphate reductase, catalytic domain"/>
    <property type="match status" value="2"/>
</dbReference>
<feature type="binding site" evidence="5">
    <location>
        <position position="197"/>
    </location>
    <ligand>
        <name>[4Fe-4S] cluster</name>
        <dbReference type="ChEBI" id="CHEBI:49883"/>
    </ligand>
</feature>
<evidence type="ECO:0000256" key="5">
    <source>
        <dbReference type="HAMAP-Rule" id="MF_00191"/>
    </source>
</evidence>
<dbReference type="RefSeq" id="WP_380756670.1">
    <property type="nucleotide sequence ID" value="NZ_JBHSRF010000036.1"/>
</dbReference>
<evidence type="ECO:0000256" key="1">
    <source>
        <dbReference type="ARBA" id="ARBA00022485"/>
    </source>
</evidence>
<protein>
    <recommendedName>
        <fullName evidence="5">4-hydroxy-3-methylbut-2-enyl diphosphate reductase</fullName>
        <shortName evidence="5">HMBPP reductase</shortName>
        <ecNumber evidence="5">1.17.7.4</ecNumber>
    </recommendedName>
</protein>
<dbReference type="Pfam" id="PF02401">
    <property type="entry name" value="LYTB"/>
    <property type="match status" value="1"/>
</dbReference>
<feature type="binding site" evidence="5">
    <location>
        <position position="227"/>
    </location>
    <ligand>
        <name>dimethylallyl diphosphate</name>
        <dbReference type="ChEBI" id="CHEBI:57623"/>
    </ligand>
</feature>
<evidence type="ECO:0000256" key="3">
    <source>
        <dbReference type="ARBA" id="ARBA00023004"/>
    </source>
</evidence>
<evidence type="ECO:0000313" key="7">
    <source>
        <dbReference type="EMBL" id="MFC6084040.1"/>
    </source>
</evidence>
<keyword evidence="5" id="KW-0414">Isoprene biosynthesis</keyword>
<feature type="binding site" evidence="5">
    <location>
        <position position="167"/>
    </location>
    <ligand>
        <name>(2E)-4-hydroxy-3-methylbut-2-enyl diphosphate</name>
        <dbReference type="ChEBI" id="CHEBI:128753"/>
    </ligand>
</feature>
<comment type="pathway">
    <text evidence="5">Isoprenoid biosynthesis; isopentenyl diphosphate biosynthesis via DXP pathway; isopentenyl diphosphate from 1-deoxy-D-xylulose 5-phosphate: step 6/6.</text>
</comment>
<accession>A0ABW1NL75</accession>
<dbReference type="HAMAP" id="MF_00191">
    <property type="entry name" value="IspH"/>
    <property type="match status" value="1"/>
</dbReference>
<evidence type="ECO:0000256" key="4">
    <source>
        <dbReference type="ARBA" id="ARBA00023014"/>
    </source>
</evidence>
<dbReference type="EMBL" id="JBHSRF010000036">
    <property type="protein sequence ID" value="MFC6084040.1"/>
    <property type="molecule type" value="Genomic_DNA"/>
</dbReference>
<dbReference type="EC" id="1.17.7.4" evidence="5"/>
<comment type="cofactor">
    <cofactor evidence="5">
        <name>[4Fe-4S] cluster</name>
        <dbReference type="ChEBI" id="CHEBI:49883"/>
    </cofactor>
    <text evidence="5">Binds 1 [4Fe-4S] cluster per subunit.</text>
</comment>
<feature type="binding site" evidence="5">
    <location>
        <position position="226"/>
    </location>
    <ligand>
        <name>isopentenyl diphosphate</name>
        <dbReference type="ChEBI" id="CHEBI:128769"/>
    </ligand>
</feature>
<comment type="catalytic activity">
    <reaction evidence="5">
        <text>isopentenyl diphosphate + 2 oxidized [2Fe-2S]-[ferredoxin] + H2O = (2E)-4-hydroxy-3-methylbut-2-enyl diphosphate + 2 reduced [2Fe-2S]-[ferredoxin] + 2 H(+)</text>
        <dbReference type="Rhea" id="RHEA:24488"/>
        <dbReference type="Rhea" id="RHEA-COMP:10000"/>
        <dbReference type="Rhea" id="RHEA-COMP:10001"/>
        <dbReference type="ChEBI" id="CHEBI:15377"/>
        <dbReference type="ChEBI" id="CHEBI:15378"/>
        <dbReference type="ChEBI" id="CHEBI:33737"/>
        <dbReference type="ChEBI" id="CHEBI:33738"/>
        <dbReference type="ChEBI" id="CHEBI:128753"/>
        <dbReference type="ChEBI" id="CHEBI:128769"/>
        <dbReference type="EC" id="1.17.7.4"/>
    </reaction>
</comment>
<feature type="binding site" evidence="5">
    <location>
        <position position="15"/>
    </location>
    <ligand>
        <name>[4Fe-4S] cluster</name>
        <dbReference type="ChEBI" id="CHEBI:49883"/>
    </ligand>
</feature>
<gene>
    <name evidence="5 7" type="primary">ispH</name>
    <name evidence="7" type="ORF">ACFP1K_22955</name>
</gene>
<keyword evidence="1 5" id="KW-0004">4Fe-4S</keyword>
<dbReference type="Proteomes" id="UP001596137">
    <property type="component" value="Unassembled WGS sequence"/>
</dbReference>
<feature type="binding site" evidence="5">
    <location>
        <position position="227"/>
    </location>
    <ligand>
        <name>(2E)-4-hydroxy-3-methylbut-2-enyl diphosphate</name>
        <dbReference type="ChEBI" id="CHEBI:128753"/>
    </ligand>
</feature>
<sequence>MAEKKVILAEPRGFCAGVRRAISMVEQALDHYGPPVYVRKEIVHNHHVIRALEKRGAVFTSTEEEVPEGAVCVFSAHGVSPAVRGNAAARELQVLDATCPLVSKVHQEARRFARDGRTILLIGHSDHEEVEGTYGEAPASTIVVESVQDAEELELPPDASPVYLTQTTLSLDETADIVGTLRDRFPALAGPASEDICYASQNRQNAIKKIAAHAELVLVLGSANSSNSVRMVEVARSAGADAHLLPNVEDLDPAWLTGVTSVGVSAGASTPEFLVDRLVDRLVEHGYDGLEIEHAATENITFTFRPAWHTEEANTEEANPGQANTEEANIEEGAHA</sequence>
<dbReference type="InterPro" id="IPR003451">
    <property type="entry name" value="LytB/IspH"/>
</dbReference>
<keyword evidence="4 5" id="KW-0411">Iron-sulfur</keyword>
<feature type="binding site" evidence="5">
    <location>
        <position position="77"/>
    </location>
    <ligand>
        <name>isopentenyl diphosphate</name>
        <dbReference type="ChEBI" id="CHEBI:128769"/>
    </ligand>
</feature>
<comment type="caution">
    <text evidence="7">The sequence shown here is derived from an EMBL/GenBank/DDBJ whole genome shotgun (WGS) entry which is preliminary data.</text>
</comment>
<feature type="binding site" evidence="5">
    <location>
        <position position="227"/>
    </location>
    <ligand>
        <name>isopentenyl diphosphate</name>
        <dbReference type="ChEBI" id="CHEBI:128769"/>
    </ligand>
</feature>
<feature type="binding site" evidence="5">
    <location>
        <position position="44"/>
    </location>
    <ligand>
        <name>(2E)-4-hydroxy-3-methylbut-2-enyl diphosphate</name>
        <dbReference type="ChEBI" id="CHEBI:128753"/>
    </ligand>
</feature>
<feature type="binding site" evidence="5">
    <location>
        <position position="99"/>
    </location>
    <ligand>
        <name>[4Fe-4S] cluster</name>
        <dbReference type="ChEBI" id="CHEBI:49883"/>
    </ligand>
</feature>
<feature type="binding site" evidence="5">
    <location>
        <position position="225"/>
    </location>
    <ligand>
        <name>dimethylallyl diphosphate</name>
        <dbReference type="ChEBI" id="CHEBI:57623"/>
    </ligand>
</feature>
<reference evidence="8" key="1">
    <citation type="journal article" date="2019" name="Int. J. Syst. Evol. Microbiol.">
        <title>The Global Catalogue of Microorganisms (GCM) 10K type strain sequencing project: providing services to taxonomists for standard genome sequencing and annotation.</title>
        <authorList>
            <consortium name="The Broad Institute Genomics Platform"/>
            <consortium name="The Broad Institute Genome Sequencing Center for Infectious Disease"/>
            <person name="Wu L."/>
            <person name="Ma J."/>
        </authorList>
    </citation>
    <scope>NUCLEOTIDE SEQUENCE [LARGE SCALE GENOMIC DNA]</scope>
    <source>
        <strain evidence="8">JCM 30346</strain>
    </source>
</reference>
<feature type="binding site" evidence="5">
    <location>
        <position position="77"/>
    </location>
    <ligand>
        <name>dimethylallyl diphosphate</name>
        <dbReference type="ChEBI" id="CHEBI:57623"/>
    </ligand>
</feature>
<organism evidence="7 8">
    <name type="scientific">Sphaerisporangium aureirubrum</name>
    <dbReference type="NCBI Taxonomy" id="1544736"/>
    <lineage>
        <taxon>Bacteria</taxon>
        <taxon>Bacillati</taxon>
        <taxon>Actinomycetota</taxon>
        <taxon>Actinomycetes</taxon>
        <taxon>Streptosporangiales</taxon>
        <taxon>Streptosporangiaceae</taxon>
        <taxon>Sphaerisporangium</taxon>
    </lineage>
</organism>
<dbReference type="GO" id="GO:0051745">
    <property type="term" value="F:4-hydroxy-3-methylbut-2-enyl diphosphate reductase activity"/>
    <property type="evidence" value="ECO:0007669"/>
    <property type="project" value="UniProtKB-EC"/>
</dbReference>
<feature type="binding site" evidence="5">
    <location>
        <position position="269"/>
    </location>
    <ligand>
        <name>dimethylallyl diphosphate</name>
        <dbReference type="ChEBI" id="CHEBI:57623"/>
    </ligand>
</feature>
<feature type="binding site" evidence="5">
    <location>
        <position position="127"/>
    </location>
    <ligand>
        <name>dimethylallyl diphosphate</name>
        <dbReference type="ChEBI" id="CHEBI:57623"/>
    </ligand>
</feature>
<comment type="pathway">
    <text evidence="5">Isoprenoid biosynthesis; dimethylallyl diphosphate biosynthesis; dimethylallyl diphosphate from (2E)-4-hydroxy-3-methylbutenyl diphosphate: step 1/1.</text>
</comment>
<dbReference type="Gene3D" id="3.40.50.11270">
    <property type="match status" value="1"/>
</dbReference>
<feature type="binding site" evidence="5">
    <location>
        <position position="127"/>
    </location>
    <ligand>
        <name>isopentenyl diphosphate</name>
        <dbReference type="ChEBI" id="CHEBI:128769"/>
    </ligand>
</feature>
<comment type="similarity">
    <text evidence="5">Belongs to the IspH family.</text>
</comment>
<feature type="active site" description="Proton donor" evidence="5">
    <location>
        <position position="129"/>
    </location>
</feature>
<dbReference type="PANTHER" id="PTHR30426">
    <property type="entry name" value="4-HYDROXY-3-METHYLBUT-2-ENYL DIPHOSPHATE REDUCTASE"/>
    <property type="match status" value="1"/>
</dbReference>
<comment type="catalytic activity">
    <reaction evidence="5">
        <text>dimethylallyl diphosphate + 2 oxidized [2Fe-2S]-[ferredoxin] + H2O = (2E)-4-hydroxy-3-methylbut-2-enyl diphosphate + 2 reduced [2Fe-2S]-[ferredoxin] + 2 H(+)</text>
        <dbReference type="Rhea" id="RHEA:24825"/>
        <dbReference type="Rhea" id="RHEA-COMP:10000"/>
        <dbReference type="Rhea" id="RHEA-COMP:10001"/>
        <dbReference type="ChEBI" id="CHEBI:15377"/>
        <dbReference type="ChEBI" id="CHEBI:15378"/>
        <dbReference type="ChEBI" id="CHEBI:33737"/>
        <dbReference type="ChEBI" id="CHEBI:33738"/>
        <dbReference type="ChEBI" id="CHEBI:57623"/>
        <dbReference type="ChEBI" id="CHEBI:128753"/>
        <dbReference type="EC" id="1.17.7.4"/>
    </reaction>
</comment>
<feature type="binding site" evidence="5">
    <location>
        <position position="77"/>
    </location>
    <ligand>
        <name>(2E)-4-hydroxy-3-methylbut-2-enyl diphosphate</name>
        <dbReference type="ChEBI" id="CHEBI:128753"/>
    </ligand>
</feature>
<feature type="binding site" evidence="5">
    <location>
        <position position="44"/>
    </location>
    <ligand>
        <name>dimethylallyl diphosphate</name>
        <dbReference type="ChEBI" id="CHEBI:57623"/>
    </ligand>
</feature>
<feature type="region of interest" description="Disordered" evidence="6">
    <location>
        <begin position="307"/>
        <end position="336"/>
    </location>
</feature>
<evidence type="ECO:0000256" key="6">
    <source>
        <dbReference type="SAM" id="MobiDB-lite"/>
    </source>
</evidence>
<comment type="function">
    <text evidence="5">Catalyzes the conversion of 1-hydroxy-2-methyl-2-(E)-butenyl 4-diphosphate (HMBPP) into a mixture of isopentenyl diphosphate (IPP) and dimethylallyl diphosphate (DMAPP). Acts in the terminal step of the DOXP/MEP pathway for isoprenoid precursor biosynthesis.</text>
</comment>
<feature type="binding site" evidence="5">
    <location>
        <position position="127"/>
    </location>
    <ligand>
        <name>(2E)-4-hydroxy-3-methylbut-2-enyl diphosphate</name>
        <dbReference type="ChEBI" id="CHEBI:128753"/>
    </ligand>
</feature>
<feature type="binding site" evidence="5">
    <location>
        <position position="225"/>
    </location>
    <ligand>
        <name>(2E)-4-hydroxy-3-methylbut-2-enyl diphosphate</name>
        <dbReference type="ChEBI" id="CHEBI:128753"/>
    </ligand>
</feature>
<dbReference type="PANTHER" id="PTHR30426:SF0">
    <property type="entry name" value="4-HYDROXY-3-METHYLBUT-2-ENYL DIPHOSPHATE REDUCTASE"/>
    <property type="match status" value="1"/>
</dbReference>
<keyword evidence="3 5" id="KW-0408">Iron</keyword>
<feature type="binding site" evidence="5">
    <location>
        <position position="225"/>
    </location>
    <ligand>
        <name>isopentenyl diphosphate</name>
        <dbReference type="ChEBI" id="CHEBI:128769"/>
    </ligand>
</feature>
<dbReference type="CDD" id="cd13944">
    <property type="entry name" value="lytB_ispH"/>
    <property type="match status" value="1"/>
</dbReference>
<evidence type="ECO:0000313" key="8">
    <source>
        <dbReference type="Proteomes" id="UP001596137"/>
    </source>
</evidence>
<keyword evidence="5 7" id="KW-0560">Oxidoreductase</keyword>
<dbReference type="NCBIfam" id="TIGR00216">
    <property type="entry name" value="ispH_lytB"/>
    <property type="match status" value="1"/>
</dbReference>
<feature type="binding site" evidence="5">
    <location>
        <position position="269"/>
    </location>
    <ligand>
        <name>isopentenyl diphosphate</name>
        <dbReference type="ChEBI" id="CHEBI:128769"/>
    </ligand>
</feature>
<feature type="binding site" evidence="5">
    <location>
        <position position="269"/>
    </location>
    <ligand>
        <name>(2E)-4-hydroxy-3-methylbut-2-enyl diphosphate</name>
        <dbReference type="ChEBI" id="CHEBI:128753"/>
    </ligand>
</feature>